<comment type="caution">
    <text evidence="1">The sequence shown here is derived from an EMBL/GenBank/DDBJ whole genome shotgun (WGS) entry which is preliminary data.</text>
</comment>
<name>A0A8J4AVM9_9CHLO</name>
<protein>
    <submittedName>
        <fullName evidence="1">Uncharacterized protein</fullName>
    </submittedName>
</protein>
<evidence type="ECO:0000313" key="1">
    <source>
        <dbReference type="EMBL" id="GIL47229.1"/>
    </source>
</evidence>
<evidence type="ECO:0000313" key="2">
    <source>
        <dbReference type="Proteomes" id="UP000747399"/>
    </source>
</evidence>
<proteinExistence type="predicted"/>
<dbReference type="EMBL" id="BNCO01000004">
    <property type="protein sequence ID" value="GIL47229.1"/>
    <property type="molecule type" value="Genomic_DNA"/>
</dbReference>
<accession>A0A8J4AVM9</accession>
<reference evidence="1" key="1">
    <citation type="journal article" date="2021" name="Proc. Natl. Acad. Sci. U.S.A.">
        <title>Three genomes in the algal genus Volvox reveal the fate of a haploid sex-determining region after a transition to homothallism.</title>
        <authorList>
            <person name="Yamamoto K."/>
            <person name="Hamaji T."/>
            <person name="Kawai-Toyooka H."/>
            <person name="Matsuzaki R."/>
            <person name="Takahashi F."/>
            <person name="Nishimura Y."/>
            <person name="Kawachi M."/>
            <person name="Noguchi H."/>
            <person name="Minakuchi Y."/>
            <person name="Umen J.G."/>
            <person name="Toyoda A."/>
            <person name="Nozaki H."/>
        </authorList>
    </citation>
    <scope>NUCLEOTIDE SEQUENCE</scope>
    <source>
        <strain evidence="1">NIES-3780</strain>
    </source>
</reference>
<sequence>AGVPSGPAVPPASGITGGVGAATGWGGVASAVLNVLCSSPRVDSSATMALEGEPRRPAAAAAAACCWTALRASAAATRPMMAFRRDIHGAQLRGAQAQPLGFPRMVSMARLRNSNLGRRFCRRSTAATRCRCTASRDRTSSACRARAAAASSGPNPSVGGG</sequence>
<gene>
    <name evidence="1" type="ORF">Vafri_4100</name>
</gene>
<keyword evidence="2" id="KW-1185">Reference proteome</keyword>
<feature type="non-terminal residue" evidence="1">
    <location>
        <position position="1"/>
    </location>
</feature>
<dbReference type="Proteomes" id="UP000747399">
    <property type="component" value="Unassembled WGS sequence"/>
</dbReference>
<dbReference type="AlphaFoldDB" id="A0A8J4AVM9"/>
<organism evidence="1 2">
    <name type="scientific">Volvox africanus</name>
    <dbReference type="NCBI Taxonomy" id="51714"/>
    <lineage>
        <taxon>Eukaryota</taxon>
        <taxon>Viridiplantae</taxon>
        <taxon>Chlorophyta</taxon>
        <taxon>core chlorophytes</taxon>
        <taxon>Chlorophyceae</taxon>
        <taxon>CS clade</taxon>
        <taxon>Chlamydomonadales</taxon>
        <taxon>Volvocaceae</taxon>
        <taxon>Volvox</taxon>
    </lineage>
</organism>